<protein>
    <submittedName>
        <fullName evidence="2">FecR domain-containing protein</fullName>
    </submittedName>
</protein>
<dbReference type="SUPFAM" id="SSF49899">
    <property type="entry name" value="Concanavalin A-like lectins/glucanases"/>
    <property type="match status" value="1"/>
</dbReference>
<dbReference type="PANTHER" id="PTHR30273:SF2">
    <property type="entry name" value="PROTEIN FECR"/>
    <property type="match status" value="1"/>
</dbReference>
<dbReference type="InterPro" id="IPR012373">
    <property type="entry name" value="Ferrdict_sens_TM"/>
</dbReference>
<keyword evidence="1" id="KW-0812">Transmembrane</keyword>
<reference evidence="2 3" key="1">
    <citation type="submission" date="2023-02" db="EMBL/GenBank/DDBJ databases">
        <title>Genome sequence of Lentisphaera profundi SAORIC-696.</title>
        <authorList>
            <person name="Kim e."/>
            <person name="Cho J.-C."/>
            <person name="Choi A."/>
            <person name="Kang I."/>
        </authorList>
    </citation>
    <scope>NUCLEOTIDE SEQUENCE [LARGE SCALE GENOMIC DNA]</scope>
    <source>
        <strain evidence="2 3">SAORIC-696</strain>
    </source>
</reference>
<feature type="transmembrane region" description="Helical" evidence="1">
    <location>
        <begin position="77"/>
        <end position="95"/>
    </location>
</feature>
<evidence type="ECO:0000313" key="3">
    <source>
        <dbReference type="Proteomes" id="UP001214250"/>
    </source>
</evidence>
<keyword evidence="1" id="KW-0472">Membrane</keyword>
<dbReference type="Pfam" id="PF13385">
    <property type="entry name" value="Laminin_G_3"/>
    <property type="match status" value="1"/>
</dbReference>
<evidence type="ECO:0000256" key="1">
    <source>
        <dbReference type="SAM" id="Phobius"/>
    </source>
</evidence>
<dbReference type="Gene3D" id="2.60.120.200">
    <property type="match status" value="1"/>
</dbReference>
<accession>A0ABY7VY97</accession>
<dbReference type="RefSeq" id="WP_274154075.1">
    <property type="nucleotide sequence ID" value="NZ_CP117812.1"/>
</dbReference>
<dbReference type="EMBL" id="CP117812">
    <property type="protein sequence ID" value="WDE99215.1"/>
    <property type="molecule type" value="Genomic_DNA"/>
</dbReference>
<dbReference type="Proteomes" id="UP001214250">
    <property type="component" value="Chromosome 2"/>
</dbReference>
<dbReference type="InterPro" id="IPR013320">
    <property type="entry name" value="ConA-like_dom_sf"/>
</dbReference>
<evidence type="ECO:0000313" key="2">
    <source>
        <dbReference type="EMBL" id="WDE99215.1"/>
    </source>
</evidence>
<organism evidence="2 3">
    <name type="scientific">Lentisphaera profundi</name>
    <dbReference type="NCBI Taxonomy" id="1658616"/>
    <lineage>
        <taxon>Bacteria</taxon>
        <taxon>Pseudomonadati</taxon>
        <taxon>Lentisphaerota</taxon>
        <taxon>Lentisphaeria</taxon>
        <taxon>Lentisphaerales</taxon>
        <taxon>Lentisphaeraceae</taxon>
        <taxon>Lentisphaera</taxon>
    </lineage>
</organism>
<proteinExistence type="predicted"/>
<dbReference type="PANTHER" id="PTHR30273">
    <property type="entry name" value="PERIPLASMIC SIGNAL SENSOR AND SIGMA FACTOR ACTIVATOR FECR-RELATED"/>
    <property type="match status" value="1"/>
</dbReference>
<gene>
    <name evidence="2" type="ORF">PQO03_15375</name>
</gene>
<keyword evidence="3" id="KW-1185">Reference proteome</keyword>
<sequence>MSKERIAELTDKMIEKSLSAEEGKELTQLLQSSSEARELYIDLCETHALLNDHHQHFQIPANSDLPQITKKKFSFRLISRSISALAALFIIAFLFKPSEKNIPLSLRTAKPASVFRGQNLAILDTSIGSEFEYGNANGEQPKTGDNLQKGSYVLKQGIIQVNYKNGAHAIIEAPAQFTLISDKLIACQNGKISAFAPPEAKNFTIRTPVADIVDLGTEFSVWVNANEFVEAHVFKGSVQVSLNSHGLAQYKNLIAQDAVRIIYEENEMREKENISINEIDLRTDFFVRNLQEANSPYSKLVSSLNPVAYFPMEMSKDGSTVSDWSSYKNDASANRIAHKDNLLIPGKVGNALQLSGANHRGYLYVPDYPKSQLGEISISAWVYAKSRPQWATIVKNWGQDQWGQFHFGLNPKGFLDVEVMTNDKKKVHIFENDKFPVGAWQHVAFVHTGSEVRLYRNGEVIAREKVNGLNMHGQLKSLGIGTKIDDNDRDPSRYAPGHWDGSLDEIAIFNYALNEQEIKQLYDLAK</sequence>
<name>A0ABY7VY97_9BACT</name>
<keyword evidence="1" id="KW-1133">Transmembrane helix</keyword>
<dbReference type="Gene3D" id="2.60.120.1440">
    <property type="match status" value="1"/>
</dbReference>